<dbReference type="GO" id="GO:0051301">
    <property type="term" value="P:cell division"/>
    <property type="evidence" value="ECO:0007669"/>
    <property type="project" value="TreeGrafter"/>
</dbReference>
<proteinExistence type="predicted"/>
<dbReference type="AlphaFoldDB" id="A0A811JTU0"/>
<organism evidence="2 3">
    <name type="scientific">Bursaphelenchus okinawaensis</name>
    <dbReference type="NCBI Taxonomy" id="465554"/>
    <lineage>
        <taxon>Eukaryota</taxon>
        <taxon>Metazoa</taxon>
        <taxon>Ecdysozoa</taxon>
        <taxon>Nematoda</taxon>
        <taxon>Chromadorea</taxon>
        <taxon>Rhabditida</taxon>
        <taxon>Tylenchina</taxon>
        <taxon>Tylenchomorpha</taxon>
        <taxon>Aphelenchoidea</taxon>
        <taxon>Aphelenchoididae</taxon>
        <taxon>Bursaphelenchus</taxon>
    </lineage>
</organism>
<evidence type="ECO:0000313" key="2">
    <source>
        <dbReference type="EMBL" id="CAD5206786.1"/>
    </source>
</evidence>
<protein>
    <recommendedName>
        <fullName evidence="1">Senescence domain-containing protein</fullName>
    </recommendedName>
</protein>
<dbReference type="OrthoDB" id="20821at2759"/>
<gene>
    <name evidence="2" type="ORF">BOKJ2_LOCUS1470</name>
</gene>
<dbReference type="Pfam" id="PF06911">
    <property type="entry name" value="Senescence"/>
    <property type="match status" value="1"/>
</dbReference>
<feature type="domain" description="Senescence" evidence="1">
    <location>
        <begin position="245"/>
        <end position="413"/>
    </location>
</feature>
<dbReference type="PANTHER" id="PTHR21068">
    <property type="entry name" value="SPARTIN"/>
    <property type="match status" value="1"/>
</dbReference>
<dbReference type="Proteomes" id="UP000783686">
    <property type="component" value="Unassembled WGS sequence"/>
</dbReference>
<dbReference type="PANTHER" id="PTHR21068:SF43">
    <property type="entry name" value="SPARTIN"/>
    <property type="match status" value="1"/>
</dbReference>
<dbReference type="InterPro" id="IPR045036">
    <property type="entry name" value="Spartin-like"/>
</dbReference>
<dbReference type="Proteomes" id="UP000614601">
    <property type="component" value="Unassembled WGS sequence"/>
</dbReference>
<dbReference type="EMBL" id="CAJFCW020000001">
    <property type="protein sequence ID" value="CAG9083120.1"/>
    <property type="molecule type" value="Genomic_DNA"/>
</dbReference>
<name>A0A811JTU0_9BILA</name>
<reference evidence="2" key="1">
    <citation type="submission" date="2020-09" db="EMBL/GenBank/DDBJ databases">
        <authorList>
            <person name="Kikuchi T."/>
        </authorList>
    </citation>
    <scope>NUCLEOTIDE SEQUENCE</scope>
    <source>
        <strain evidence="2">SH1</strain>
    </source>
</reference>
<evidence type="ECO:0000313" key="3">
    <source>
        <dbReference type="Proteomes" id="UP000614601"/>
    </source>
</evidence>
<dbReference type="InterPro" id="IPR009686">
    <property type="entry name" value="Senescence/spartin_C"/>
</dbReference>
<keyword evidence="3" id="KW-1185">Reference proteome</keyword>
<comment type="caution">
    <text evidence="2">The sequence shown here is derived from an EMBL/GenBank/DDBJ whole genome shotgun (WGS) entry which is preliminary data.</text>
</comment>
<accession>A0A811JTU0</accession>
<sequence length="442" mass="47575">MSSTETLLNEALAYSQQGLLFLDEGDKEGALNMLSLAEKILELVDEKGKKLKKYSSTENVVNSLKDKLGSEACLKNSVSCDFRETLDAELLFWLPDGVQLVTVQGAETAAAPSPPTSLAIFKVEAPEKQSKLYPDLHECAPQAIIQVGPWAYPLIEGQSIIMKNELGVYVVPNPTDELPDLCVGIILPRDIDLNLETDFVKVLRLYATVRESDVVSEMTKEKRERTSEKIADFLHKSGEKFAVRVKKASTSAGTIITGQGERIRAGMTPTDRPVNMNPVIKHGVLVGYKGSKAFAKLTRAILDKVGAVGVNVGKRLASGLGGGNKKGSNRIVSGSANIIGGGITGASVAWIALEDASKQLFKNFSDETVHIVKVKYGDDASTTSHQALHAVGHTTLSTLQLWDLGPRSIAGRMVRHAGIQAVKDLGSQLQAENGQSTSKKKL</sequence>
<dbReference type="EMBL" id="CAJFDH010000001">
    <property type="protein sequence ID" value="CAD5206786.1"/>
    <property type="molecule type" value="Genomic_DNA"/>
</dbReference>
<dbReference type="GO" id="GO:0005886">
    <property type="term" value="C:plasma membrane"/>
    <property type="evidence" value="ECO:0007669"/>
    <property type="project" value="TreeGrafter"/>
</dbReference>
<dbReference type="GO" id="GO:0030514">
    <property type="term" value="P:negative regulation of BMP signaling pathway"/>
    <property type="evidence" value="ECO:0007669"/>
    <property type="project" value="TreeGrafter"/>
</dbReference>
<evidence type="ECO:0000259" key="1">
    <source>
        <dbReference type="Pfam" id="PF06911"/>
    </source>
</evidence>